<evidence type="ECO:0000313" key="2">
    <source>
        <dbReference type="Proteomes" id="UP000596661"/>
    </source>
</evidence>
<dbReference type="EnsemblPlants" id="evm.model.06.1485">
    <property type="protein sequence ID" value="cds.evm.model.06.1485"/>
    <property type="gene ID" value="evm.TU.06.1485"/>
</dbReference>
<evidence type="ECO:0000313" key="1">
    <source>
        <dbReference type="EnsemblPlants" id="cds.evm.model.06.1485"/>
    </source>
</evidence>
<proteinExistence type="predicted"/>
<dbReference type="EMBL" id="UZAU01000613">
    <property type="status" value="NOT_ANNOTATED_CDS"/>
    <property type="molecule type" value="Genomic_DNA"/>
</dbReference>
<organism evidence="1 2">
    <name type="scientific">Cannabis sativa</name>
    <name type="common">Hemp</name>
    <name type="synonym">Marijuana</name>
    <dbReference type="NCBI Taxonomy" id="3483"/>
    <lineage>
        <taxon>Eukaryota</taxon>
        <taxon>Viridiplantae</taxon>
        <taxon>Streptophyta</taxon>
        <taxon>Embryophyta</taxon>
        <taxon>Tracheophyta</taxon>
        <taxon>Spermatophyta</taxon>
        <taxon>Magnoliopsida</taxon>
        <taxon>eudicotyledons</taxon>
        <taxon>Gunneridae</taxon>
        <taxon>Pentapetalae</taxon>
        <taxon>rosids</taxon>
        <taxon>fabids</taxon>
        <taxon>Rosales</taxon>
        <taxon>Cannabaceae</taxon>
        <taxon>Cannabis</taxon>
    </lineage>
</organism>
<reference evidence="1" key="1">
    <citation type="submission" date="2018-11" db="EMBL/GenBank/DDBJ databases">
        <authorList>
            <person name="Grassa J C."/>
        </authorList>
    </citation>
    <scope>NUCLEOTIDE SEQUENCE [LARGE SCALE GENOMIC DNA]</scope>
</reference>
<dbReference type="Proteomes" id="UP000596661">
    <property type="component" value="Chromosome 6"/>
</dbReference>
<dbReference type="Gramene" id="evm.model.06.1485">
    <property type="protein sequence ID" value="cds.evm.model.06.1485"/>
    <property type="gene ID" value="evm.TU.06.1485"/>
</dbReference>
<dbReference type="AlphaFoldDB" id="A0A803PUQ3"/>
<keyword evidence="2" id="KW-1185">Reference proteome</keyword>
<reference evidence="1" key="2">
    <citation type="submission" date="2021-03" db="UniProtKB">
        <authorList>
            <consortium name="EnsemblPlants"/>
        </authorList>
    </citation>
    <scope>IDENTIFICATION</scope>
</reference>
<protein>
    <submittedName>
        <fullName evidence="1">Uncharacterized protein</fullName>
    </submittedName>
</protein>
<name>A0A803PUQ3_CANSA</name>
<accession>A0A803PUQ3</accession>
<sequence>MKLSAKYPQMIPSDYWGCDNHIDEDLLGLLFKDQCPVDSSNRSSRSTRTQGPASSPFRTYIILDGALDTLLVGIAISSPRDLLAAETTVTVARHSGSIMAKSKQMCRMEPSYDPHIIMLATRGRFGIAEVVVHPQYDRVTGVNQAEAPMAGQAVASRDEEASIEIDPASEVWISHVMEEAVAPQVIEHGDQQDWWISPPSCISTLNLDKIKTMQAGRRCKAYERPASSSTDIQLDGLVRAPHRVRSSTTPAPLL</sequence>